<dbReference type="GeneID" id="141454267"/>
<dbReference type="VEuPathDB" id="VectorBase:RPRC006305"/>
<evidence type="ECO:0000256" key="1">
    <source>
        <dbReference type="ARBA" id="ARBA00022857"/>
    </source>
</evidence>
<dbReference type="eggNOG" id="KOG1611">
    <property type="taxonomic scope" value="Eukaryota"/>
</dbReference>
<dbReference type="FunCoup" id="T1HQI1">
    <property type="interactions" value="38"/>
</dbReference>
<proteinExistence type="inferred from homology"/>
<dbReference type="EMBL" id="ACPB03009185">
    <property type="status" value="NOT_ANNOTATED_CDS"/>
    <property type="molecule type" value="Genomic_DNA"/>
</dbReference>
<evidence type="ECO:0000313" key="5">
    <source>
        <dbReference type="Proteomes" id="UP000015103"/>
    </source>
</evidence>
<sequence>MKSILITGSNRGIGLGLVKALIKNRTIPKHIIATCRQPNQAKELQNLAESNKNIHILQLDLLNFDSYAEFSKIVATIVKNDGLNVLINNAGVGHKFVRIGQVKTEPLIDSFFINCVAPIMMSKEMLPFLKQAAESNSELPIGVERAAIINISSSLASIADNNDGGYYAYRCSKAALNAATKSLSIDVKPYNILANCLHPGWVKTRMGGNKAPLEVDDACSQIINTIQNFSNENTGRFYSYNGEELKW</sequence>
<comment type="similarity">
    <text evidence="3">Belongs to the short-chain dehydrogenases/reductases (SDR) family.</text>
</comment>
<dbReference type="PANTHER" id="PTHR43544:SF7">
    <property type="entry name" value="NADB-LER2"/>
    <property type="match status" value="1"/>
</dbReference>
<dbReference type="InParanoid" id="T1HQI1"/>
<accession>T1HQI1</accession>
<dbReference type="SUPFAM" id="SSF51735">
    <property type="entry name" value="NAD(P)-binding Rossmann-fold domains"/>
    <property type="match status" value="1"/>
</dbReference>
<dbReference type="PRINTS" id="PR00080">
    <property type="entry name" value="SDRFAMILY"/>
</dbReference>
<dbReference type="Gene3D" id="3.40.50.720">
    <property type="entry name" value="NAD(P)-binding Rossmann-like Domain"/>
    <property type="match status" value="1"/>
</dbReference>
<dbReference type="GO" id="GO:0005737">
    <property type="term" value="C:cytoplasm"/>
    <property type="evidence" value="ECO:0007669"/>
    <property type="project" value="TreeGrafter"/>
</dbReference>
<evidence type="ECO:0000256" key="2">
    <source>
        <dbReference type="ARBA" id="ARBA00023002"/>
    </source>
</evidence>
<dbReference type="EMBL" id="ACPB03009186">
    <property type="status" value="NOT_ANNOTATED_CDS"/>
    <property type="molecule type" value="Genomic_DNA"/>
</dbReference>
<reference evidence="4" key="1">
    <citation type="submission" date="2015-05" db="UniProtKB">
        <authorList>
            <consortium name="EnsemblMetazoa"/>
        </authorList>
    </citation>
    <scope>IDENTIFICATION</scope>
</reference>
<organism evidence="4 5">
    <name type="scientific">Rhodnius prolixus</name>
    <name type="common">Triatomid bug</name>
    <dbReference type="NCBI Taxonomy" id="13249"/>
    <lineage>
        <taxon>Eukaryota</taxon>
        <taxon>Metazoa</taxon>
        <taxon>Ecdysozoa</taxon>
        <taxon>Arthropoda</taxon>
        <taxon>Hexapoda</taxon>
        <taxon>Insecta</taxon>
        <taxon>Pterygota</taxon>
        <taxon>Neoptera</taxon>
        <taxon>Paraneoptera</taxon>
        <taxon>Hemiptera</taxon>
        <taxon>Heteroptera</taxon>
        <taxon>Panheteroptera</taxon>
        <taxon>Cimicomorpha</taxon>
        <taxon>Reduviidae</taxon>
        <taxon>Triatominae</taxon>
        <taxon>Rhodnius</taxon>
    </lineage>
</organism>
<name>T1HQI1_RHOPR</name>
<dbReference type="OMA" id="GIGLEYC"/>
<keyword evidence="1" id="KW-0521">NADP</keyword>
<dbReference type="EnsemblMetazoa" id="RPRC006305-RA">
    <property type="protein sequence ID" value="RPRC006305-PA"/>
    <property type="gene ID" value="RPRC006305"/>
</dbReference>
<dbReference type="InterPro" id="IPR051468">
    <property type="entry name" value="Fungal_SecMetab_SDRs"/>
</dbReference>
<dbReference type="GO" id="GO:0004090">
    <property type="term" value="F:carbonyl reductase (NADPH) activity"/>
    <property type="evidence" value="ECO:0007669"/>
    <property type="project" value="TreeGrafter"/>
</dbReference>
<dbReference type="PRINTS" id="PR00081">
    <property type="entry name" value="GDHRDH"/>
</dbReference>
<dbReference type="AlphaFoldDB" id="T1HQI1"/>
<dbReference type="InterPro" id="IPR036291">
    <property type="entry name" value="NAD(P)-bd_dom_sf"/>
</dbReference>
<evidence type="ECO:0000256" key="3">
    <source>
        <dbReference type="RuleBase" id="RU000363"/>
    </source>
</evidence>
<dbReference type="Pfam" id="PF00106">
    <property type="entry name" value="adh_short"/>
    <property type="match status" value="1"/>
</dbReference>
<dbReference type="CDD" id="cd05325">
    <property type="entry name" value="carb_red_sniffer_like_SDR_c"/>
    <property type="match status" value="1"/>
</dbReference>
<evidence type="ECO:0000313" key="4">
    <source>
        <dbReference type="EnsemblMetazoa" id="RPRC006305-PA"/>
    </source>
</evidence>
<dbReference type="PANTHER" id="PTHR43544">
    <property type="entry name" value="SHORT-CHAIN DEHYDROGENASE/REDUCTASE"/>
    <property type="match status" value="1"/>
</dbReference>
<keyword evidence="5" id="KW-1185">Reference proteome</keyword>
<dbReference type="Proteomes" id="UP000015103">
    <property type="component" value="Unassembled WGS sequence"/>
</dbReference>
<dbReference type="EMBL" id="ACPB03009184">
    <property type="status" value="NOT_ANNOTATED_CDS"/>
    <property type="molecule type" value="Genomic_DNA"/>
</dbReference>
<dbReference type="InterPro" id="IPR002347">
    <property type="entry name" value="SDR_fam"/>
</dbReference>
<dbReference type="RefSeq" id="XP_073984446.1">
    <property type="nucleotide sequence ID" value="XM_074128345.1"/>
</dbReference>
<protein>
    <recommendedName>
        <fullName evidence="6">Short-chain dehydrogenase</fullName>
    </recommendedName>
</protein>
<dbReference type="HOGENOM" id="CLU_010194_9_1_1"/>
<evidence type="ECO:0008006" key="6">
    <source>
        <dbReference type="Google" id="ProtNLM"/>
    </source>
</evidence>
<keyword evidence="2" id="KW-0560">Oxidoreductase</keyword>